<evidence type="ECO:0000313" key="1">
    <source>
        <dbReference type="EMBL" id="QUW04475.1"/>
    </source>
</evidence>
<reference evidence="1 2" key="1">
    <citation type="submission" date="2021-03" db="EMBL/GenBank/DDBJ databases">
        <title>Genomic and phenotypic characterization of Chloracidobacterium isolates provides evidence for multiple species.</title>
        <authorList>
            <person name="Saini M.K."/>
            <person name="Costas A.M.G."/>
            <person name="Tank M."/>
            <person name="Bryant D.A."/>
        </authorList>
    </citation>
    <scope>NUCLEOTIDE SEQUENCE [LARGE SCALE GENOMIC DNA]</scope>
    <source>
        <strain evidence="1 2">BV2-C</strain>
    </source>
</reference>
<accession>A0ABX8BG36</accession>
<dbReference type="InterPro" id="IPR016195">
    <property type="entry name" value="Pol/histidinol_Pase-like"/>
</dbReference>
<name>A0ABX8BG36_9BACT</name>
<proteinExistence type="predicted"/>
<organism evidence="1 2">
    <name type="scientific">Chloracidobacterium validum</name>
    <dbReference type="NCBI Taxonomy" id="2821543"/>
    <lineage>
        <taxon>Bacteria</taxon>
        <taxon>Pseudomonadati</taxon>
        <taxon>Acidobacteriota</taxon>
        <taxon>Terriglobia</taxon>
        <taxon>Terriglobales</taxon>
        <taxon>Acidobacteriaceae</taxon>
        <taxon>Chloracidobacterium</taxon>
    </lineage>
</organism>
<dbReference type="Proteomes" id="UP000676506">
    <property type="component" value="Chromosome 2"/>
</dbReference>
<protein>
    <submittedName>
        <fullName evidence="1">Uncharacterized protein</fullName>
    </submittedName>
</protein>
<sequence length="384" mass="43779">MSNATTLSIVKPGEAFNHGLRTGISLHCHTKFSREVLDFIPHYAANIPLIAQLFARLCRRYEAEHGRPLDFTKAWWTPPVTPRVLHDAEVQHLEATLGVRGIVSITDHDEIEACCGLRATGEEVPISTEWTVPFGVAYFHIGVHNLPPDHARAIANELFAFTEDPAARDKPEVLEELFSMLNALPGVLVVLNHPIWDIENIGQSKHMAALAAFLDRYKRWLHALEINGFRSWRENLDVARLARDLDLPLVSGGDRHGLSPNTVVNLTDATTFEEMVEEVRVARRSHVVVLPEYQENMMLRIFEAAAQILDHYPDHPAGQRHWTERLFFLDERGCPRSLHEGWANHSPVWARVATWVFRQLGRRHWRPALEKVLPKPQLELLSEQ</sequence>
<dbReference type="Gene3D" id="3.20.20.140">
    <property type="entry name" value="Metal-dependent hydrolases"/>
    <property type="match status" value="1"/>
</dbReference>
<dbReference type="RefSeq" id="WP_211430364.1">
    <property type="nucleotide sequence ID" value="NZ_CP072649.1"/>
</dbReference>
<dbReference type="EMBL" id="CP072649">
    <property type="protein sequence ID" value="QUW04475.1"/>
    <property type="molecule type" value="Genomic_DNA"/>
</dbReference>
<dbReference type="SUPFAM" id="SSF89550">
    <property type="entry name" value="PHP domain-like"/>
    <property type="match status" value="1"/>
</dbReference>
<keyword evidence="2" id="KW-1185">Reference proteome</keyword>
<evidence type="ECO:0000313" key="2">
    <source>
        <dbReference type="Proteomes" id="UP000676506"/>
    </source>
</evidence>
<gene>
    <name evidence="1" type="ORF">J8C06_11820</name>
</gene>